<dbReference type="EMBL" id="QJKJ01004562">
    <property type="protein sequence ID" value="RDX93650.1"/>
    <property type="molecule type" value="Genomic_DNA"/>
</dbReference>
<dbReference type="OrthoDB" id="922467at2759"/>
<name>A0A371GT06_MUCPR</name>
<evidence type="ECO:0000313" key="2">
    <source>
        <dbReference type="Proteomes" id="UP000257109"/>
    </source>
</evidence>
<sequence length="335" mass="37595">MNKSRRGRNSFIDMFGKQTAEREGRPCNFQQHLGVGCATPITTQIAFLRGKSRGVTERRGSEVTIVAKKFMEESVVGKLLDMRMSGQAKHNFGGNVILVMGSVARGQVATFVGKDSTNDLATTFCFLLLHVTKFPPRKVQYLEVDLLSTKDPAYLEMRFSRATSILRKYLSFPSSFISNSRISLCFKSPFSFSSFPIIMMSSTKTKSAVTPSVAGLEVLEVQRTHKSCLPSLKSPPEERIWRRKESYDLLPVSITQEVTQDETFIQRGVPKSAQKSMIQWTSSTLEIGLDKFGPLERVLPIERCNNKAANKRTGVQRLRLPSTWKRERVAAIKAA</sequence>
<proteinExistence type="predicted"/>
<gene>
    <name evidence="1" type="ORF">CR513_24058</name>
</gene>
<dbReference type="Proteomes" id="UP000257109">
    <property type="component" value="Unassembled WGS sequence"/>
</dbReference>
<reference evidence="1" key="1">
    <citation type="submission" date="2018-05" db="EMBL/GenBank/DDBJ databases">
        <title>Draft genome of Mucuna pruriens seed.</title>
        <authorList>
            <person name="Nnadi N.E."/>
            <person name="Vos R."/>
            <person name="Hasami M.H."/>
            <person name="Devisetty U.K."/>
            <person name="Aguiy J.C."/>
        </authorList>
    </citation>
    <scope>NUCLEOTIDE SEQUENCE [LARGE SCALE GENOMIC DNA]</scope>
    <source>
        <strain evidence="1">JCA_2017</strain>
    </source>
</reference>
<accession>A0A371GT06</accession>
<feature type="non-terminal residue" evidence="1">
    <location>
        <position position="1"/>
    </location>
</feature>
<keyword evidence="2" id="KW-1185">Reference proteome</keyword>
<dbReference type="AlphaFoldDB" id="A0A371GT06"/>
<organism evidence="1 2">
    <name type="scientific">Mucuna pruriens</name>
    <name type="common">Velvet bean</name>
    <name type="synonym">Dolichos pruriens</name>
    <dbReference type="NCBI Taxonomy" id="157652"/>
    <lineage>
        <taxon>Eukaryota</taxon>
        <taxon>Viridiplantae</taxon>
        <taxon>Streptophyta</taxon>
        <taxon>Embryophyta</taxon>
        <taxon>Tracheophyta</taxon>
        <taxon>Spermatophyta</taxon>
        <taxon>Magnoliopsida</taxon>
        <taxon>eudicotyledons</taxon>
        <taxon>Gunneridae</taxon>
        <taxon>Pentapetalae</taxon>
        <taxon>rosids</taxon>
        <taxon>fabids</taxon>
        <taxon>Fabales</taxon>
        <taxon>Fabaceae</taxon>
        <taxon>Papilionoideae</taxon>
        <taxon>50 kb inversion clade</taxon>
        <taxon>NPAAA clade</taxon>
        <taxon>indigoferoid/millettioid clade</taxon>
        <taxon>Phaseoleae</taxon>
        <taxon>Mucuna</taxon>
    </lineage>
</organism>
<comment type="caution">
    <text evidence="1">The sequence shown here is derived from an EMBL/GenBank/DDBJ whole genome shotgun (WGS) entry which is preliminary data.</text>
</comment>
<protein>
    <submittedName>
        <fullName evidence="1">Uncharacterized protein</fullName>
    </submittedName>
</protein>
<evidence type="ECO:0000313" key="1">
    <source>
        <dbReference type="EMBL" id="RDX93650.1"/>
    </source>
</evidence>